<evidence type="ECO:0000256" key="4">
    <source>
        <dbReference type="ARBA" id="ARBA00022475"/>
    </source>
</evidence>
<dbReference type="RefSeq" id="WP_317625488.1">
    <property type="nucleotide sequence ID" value="NZ_JANFFA010000001.1"/>
</dbReference>
<feature type="transmembrane region" description="Helical" evidence="9">
    <location>
        <begin position="400"/>
        <end position="424"/>
    </location>
</feature>
<accession>A0AAJ1UA63</accession>
<proteinExistence type="inferred from homology"/>
<comment type="subcellular location">
    <subcellularLocation>
        <location evidence="1">Cell membrane</location>
        <topology evidence="1">Multi-pass membrane protein</topology>
    </subcellularLocation>
</comment>
<reference evidence="10" key="2">
    <citation type="submission" date="2023-04" db="EMBL/GenBank/DDBJ databases">
        <title>'Rhodoalgimonas zhirmunskyi' gen. nov., isolated from a red alga.</title>
        <authorList>
            <person name="Nedashkovskaya O.I."/>
            <person name="Otstavnykh N.Y."/>
            <person name="Bystritskaya E.P."/>
            <person name="Balabanova L.A."/>
            <person name="Isaeva M.P."/>
        </authorList>
    </citation>
    <scope>NUCLEOTIDE SEQUENCE</scope>
    <source>
        <strain evidence="10">10Alg 79</strain>
    </source>
</reference>
<dbReference type="InterPro" id="IPR003445">
    <property type="entry name" value="Cat_transpt"/>
</dbReference>
<keyword evidence="3" id="KW-0813">Transport</keyword>
<feature type="transmembrane region" description="Helical" evidence="9">
    <location>
        <begin position="230"/>
        <end position="249"/>
    </location>
</feature>
<dbReference type="GO" id="GO:0005886">
    <property type="term" value="C:plasma membrane"/>
    <property type="evidence" value="ECO:0007669"/>
    <property type="project" value="UniProtKB-SubCell"/>
</dbReference>
<organism evidence="10 11">
    <name type="scientific">Rhodalgimonas zhirmunskyi</name>
    <dbReference type="NCBI Taxonomy" id="2964767"/>
    <lineage>
        <taxon>Bacteria</taxon>
        <taxon>Pseudomonadati</taxon>
        <taxon>Pseudomonadota</taxon>
        <taxon>Alphaproteobacteria</taxon>
        <taxon>Rhodobacterales</taxon>
        <taxon>Roseobacteraceae</taxon>
        <taxon>Rhodalgimonas</taxon>
    </lineage>
</organism>
<feature type="transmembrane region" description="Helical" evidence="9">
    <location>
        <begin position="178"/>
        <end position="198"/>
    </location>
</feature>
<keyword evidence="7" id="KW-0406">Ion transport</keyword>
<feature type="transmembrane region" description="Helical" evidence="9">
    <location>
        <begin position="120"/>
        <end position="140"/>
    </location>
</feature>
<feature type="transmembrane region" description="Helical" evidence="9">
    <location>
        <begin position="341"/>
        <end position="368"/>
    </location>
</feature>
<keyword evidence="6 9" id="KW-1133">Transmembrane helix</keyword>
<sequence length="491" mass="52621">MGVMALGMLIPAVHALAYERFLEARSFFYASVLGLFAMTIITITTSGRPRRSRGGLTDLLALFAAFAVLPIFLAWPFYEALRTTFFINAYFEMVSALTTTGATMFAPERLSDTLHLWRGMVGWFGGLIMWVAAVAILAPLNLGGFEVTASAEPGQGGTPSERYETSGVNRRLQRALHALLPVYGGLTAVIWLCLIILGDRAEVALIHAMSTMATSGISPLGGVEQAGSGLAGEAVIFLFMFFALSRLTFSSDTLTGVRPGLLNDPEFRIGLLIIVGVPLLLFARHWIGAFELDDEENVYAAGRALWGSIFTVMSFLTTTGFESAGWEDTRNWSGLGTPGMILLGVALIGGGVATTAGGVKLLRVYALYLNGLREMEKLVHPSSVGRASSASRRIRRQGAFVAWIFFMLFAFSLVAVTTLFTLTGVDFENALVLAIASLSTCGPLVTAGAEDPIALAMLSDSAKLVFSAASVLGRLETLAIIALFNPALWRE</sequence>
<gene>
    <name evidence="10" type="ORF">NOI20_01690</name>
</gene>
<keyword evidence="8 9" id="KW-0472">Membrane</keyword>
<feature type="transmembrane region" description="Helical" evidence="9">
    <location>
        <begin position="269"/>
        <end position="287"/>
    </location>
</feature>
<evidence type="ECO:0000256" key="6">
    <source>
        <dbReference type="ARBA" id="ARBA00022989"/>
    </source>
</evidence>
<dbReference type="PANTHER" id="PTHR32024">
    <property type="entry name" value="TRK SYSTEM POTASSIUM UPTAKE PROTEIN TRKG-RELATED"/>
    <property type="match status" value="1"/>
</dbReference>
<reference evidence="10" key="1">
    <citation type="submission" date="2022-07" db="EMBL/GenBank/DDBJ databases">
        <authorList>
            <person name="Otstavnykh N."/>
            <person name="Isaeva M."/>
            <person name="Bystritskaya E."/>
        </authorList>
    </citation>
    <scope>NUCLEOTIDE SEQUENCE</scope>
    <source>
        <strain evidence="10">10Alg 79</strain>
    </source>
</reference>
<keyword evidence="5 9" id="KW-0812">Transmembrane</keyword>
<evidence type="ECO:0000256" key="1">
    <source>
        <dbReference type="ARBA" id="ARBA00004651"/>
    </source>
</evidence>
<dbReference type="AlphaFoldDB" id="A0AAJ1UA63"/>
<comment type="caution">
    <text evidence="10">The sequence shown here is derived from an EMBL/GenBank/DDBJ whole genome shotgun (WGS) entry which is preliminary data.</text>
</comment>
<keyword evidence="4" id="KW-1003">Cell membrane</keyword>
<evidence type="ECO:0000313" key="10">
    <source>
        <dbReference type="EMBL" id="MDQ2092816.1"/>
    </source>
</evidence>
<dbReference type="Proteomes" id="UP001227162">
    <property type="component" value="Unassembled WGS sequence"/>
</dbReference>
<evidence type="ECO:0000256" key="3">
    <source>
        <dbReference type="ARBA" id="ARBA00022448"/>
    </source>
</evidence>
<dbReference type="EMBL" id="JANFFA010000001">
    <property type="protein sequence ID" value="MDQ2092816.1"/>
    <property type="molecule type" value="Genomic_DNA"/>
</dbReference>
<evidence type="ECO:0000256" key="9">
    <source>
        <dbReference type="SAM" id="Phobius"/>
    </source>
</evidence>
<protein>
    <submittedName>
        <fullName evidence="10">TrkH family potassium uptake protein</fullName>
    </submittedName>
</protein>
<name>A0AAJ1UA63_9RHOB</name>
<evidence type="ECO:0000256" key="2">
    <source>
        <dbReference type="ARBA" id="ARBA00009137"/>
    </source>
</evidence>
<dbReference type="GO" id="GO:0030001">
    <property type="term" value="P:metal ion transport"/>
    <property type="evidence" value="ECO:0007669"/>
    <property type="project" value="UniProtKB-ARBA"/>
</dbReference>
<evidence type="ECO:0000256" key="5">
    <source>
        <dbReference type="ARBA" id="ARBA00022692"/>
    </source>
</evidence>
<evidence type="ECO:0000256" key="8">
    <source>
        <dbReference type="ARBA" id="ARBA00023136"/>
    </source>
</evidence>
<evidence type="ECO:0000256" key="7">
    <source>
        <dbReference type="ARBA" id="ARBA00023065"/>
    </source>
</evidence>
<evidence type="ECO:0000313" key="11">
    <source>
        <dbReference type="Proteomes" id="UP001227162"/>
    </source>
</evidence>
<comment type="similarity">
    <text evidence="2">Belongs to the TrkH potassium transport family.</text>
</comment>
<keyword evidence="11" id="KW-1185">Reference proteome</keyword>
<feature type="transmembrane region" description="Helical" evidence="9">
    <location>
        <begin position="299"/>
        <end position="321"/>
    </location>
</feature>
<dbReference type="GO" id="GO:0008324">
    <property type="term" value="F:monoatomic cation transmembrane transporter activity"/>
    <property type="evidence" value="ECO:0007669"/>
    <property type="project" value="InterPro"/>
</dbReference>
<dbReference type="PANTHER" id="PTHR32024:SF2">
    <property type="entry name" value="TRK SYSTEM POTASSIUM UPTAKE PROTEIN TRKG-RELATED"/>
    <property type="match status" value="1"/>
</dbReference>
<feature type="transmembrane region" description="Helical" evidence="9">
    <location>
        <begin position="59"/>
        <end position="78"/>
    </location>
</feature>
<dbReference type="Pfam" id="PF02386">
    <property type="entry name" value="TrkH"/>
    <property type="match status" value="1"/>
</dbReference>
<feature type="transmembrane region" description="Helical" evidence="9">
    <location>
        <begin position="27"/>
        <end position="47"/>
    </location>
</feature>
<feature type="transmembrane region" description="Helical" evidence="9">
    <location>
        <begin position="204"/>
        <end position="223"/>
    </location>
</feature>
<feature type="transmembrane region" description="Helical" evidence="9">
    <location>
        <begin position="461"/>
        <end position="484"/>
    </location>
</feature>